<evidence type="ECO:0000256" key="1">
    <source>
        <dbReference type="ARBA" id="ARBA00001933"/>
    </source>
</evidence>
<evidence type="ECO:0000256" key="3">
    <source>
        <dbReference type="ARBA" id="ARBA00004979"/>
    </source>
</evidence>
<evidence type="ECO:0000313" key="14">
    <source>
        <dbReference type="EMBL" id="MFO3666908.1"/>
    </source>
</evidence>
<evidence type="ECO:0000256" key="9">
    <source>
        <dbReference type="ARBA" id="ARBA00022898"/>
    </source>
</evidence>
<dbReference type="EMBL" id="JBGMEF010000018">
    <property type="protein sequence ID" value="MFO3666908.1"/>
    <property type="molecule type" value="Genomic_DNA"/>
</dbReference>
<dbReference type="CDD" id="cd01560">
    <property type="entry name" value="Thr-synth_2"/>
    <property type="match status" value="1"/>
</dbReference>
<dbReference type="InterPro" id="IPR001926">
    <property type="entry name" value="TrpB-like_PALP"/>
</dbReference>
<dbReference type="InterPro" id="IPR037158">
    <property type="entry name" value="Thr_synth_N_sf"/>
</dbReference>
<dbReference type="Gene3D" id="3.90.1380.10">
    <property type="entry name" value="Threonine synthase, N-terminal domain"/>
    <property type="match status" value="1"/>
</dbReference>
<dbReference type="InterPro" id="IPR004450">
    <property type="entry name" value="Thr_synthase-like"/>
</dbReference>
<evidence type="ECO:0000256" key="4">
    <source>
        <dbReference type="ARBA" id="ARBA00005517"/>
    </source>
</evidence>
<dbReference type="InterPro" id="IPR000634">
    <property type="entry name" value="Ser/Thr_deHydtase_PyrdxlP-BS"/>
</dbReference>
<dbReference type="PANTHER" id="PTHR43515:SF1">
    <property type="entry name" value="THREONINE SYNTHASE-LIKE 1"/>
    <property type="match status" value="1"/>
</dbReference>
<evidence type="ECO:0000256" key="11">
    <source>
        <dbReference type="NCBIfam" id="TIGR00260"/>
    </source>
</evidence>
<dbReference type="NCBIfam" id="TIGR00260">
    <property type="entry name" value="thrC"/>
    <property type="match status" value="1"/>
</dbReference>
<feature type="domain" description="Tryptophan synthase beta chain-like PALP" evidence="12">
    <location>
        <begin position="96"/>
        <end position="410"/>
    </location>
</feature>
<keyword evidence="15" id="KW-1185">Reference proteome</keyword>
<evidence type="ECO:0000256" key="8">
    <source>
        <dbReference type="ARBA" id="ARBA00022697"/>
    </source>
</evidence>
<comment type="cofactor">
    <cofactor evidence="1">
        <name>pyridoxal 5'-phosphate</name>
        <dbReference type="ChEBI" id="CHEBI:597326"/>
    </cofactor>
</comment>
<dbReference type="InterPro" id="IPR029144">
    <property type="entry name" value="Thr_synth_N"/>
</dbReference>
<dbReference type="PROSITE" id="PS00165">
    <property type="entry name" value="DEHYDRATASE_SER_THR"/>
    <property type="match status" value="1"/>
</dbReference>
<dbReference type="PANTHER" id="PTHR43515">
    <property type="entry name" value="THREONINE SYNTHASE-LIKE 1"/>
    <property type="match status" value="1"/>
</dbReference>
<protein>
    <recommendedName>
        <fullName evidence="6 11">Threonine synthase</fullName>
        <ecNumber evidence="5 11">4.2.3.1</ecNumber>
    </recommendedName>
</protein>
<evidence type="ECO:0000256" key="5">
    <source>
        <dbReference type="ARBA" id="ARBA00013028"/>
    </source>
</evidence>
<feature type="domain" description="Threonine synthase N-terminal" evidence="13">
    <location>
        <begin position="2"/>
        <end position="76"/>
    </location>
</feature>
<comment type="function">
    <text evidence="2">Catalyzes the gamma-elimination of phosphate from L-phosphohomoserine and the beta-addition of water to produce L-threonine.</text>
</comment>
<dbReference type="EC" id="4.2.3.1" evidence="5 11"/>
<evidence type="ECO:0000256" key="2">
    <source>
        <dbReference type="ARBA" id="ARBA00003648"/>
    </source>
</evidence>
<dbReference type="Pfam" id="PF14821">
    <property type="entry name" value="Thr_synth_N"/>
    <property type="match status" value="1"/>
</dbReference>
<organism evidence="14 15">
    <name type="scientific">Anaerococcus kampingae</name>
    <dbReference type="NCBI Taxonomy" id="3115614"/>
    <lineage>
        <taxon>Bacteria</taxon>
        <taxon>Bacillati</taxon>
        <taxon>Bacillota</taxon>
        <taxon>Tissierellia</taxon>
        <taxon>Tissierellales</taxon>
        <taxon>Peptoniphilaceae</taxon>
        <taxon>Anaerococcus</taxon>
    </lineage>
</organism>
<comment type="catalytic activity">
    <reaction evidence="10">
        <text>O-phospho-L-homoserine + H2O = L-threonine + phosphate</text>
        <dbReference type="Rhea" id="RHEA:10840"/>
        <dbReference type="ChEBI" id="CHEBI:15377"/>
        <dbReference type="ChEBI" id="CHEBI:43474"/>
        <dbReference type="ChEBI" id="CHEBI:57590"/>
        <dbReference type="ChEBI" id="CHEBI:57926"/>
        <dbReference type="EC" id="4.2.3.1"/>
    </reaction>
</comment>
<comment type="caution">
    <text evidence="14">The sequence shown here is derived from an EMBL/GenBank/DDBJ whole genome shotgun (WGS) entry which is preliminary data.</text>
</comment>
<evidence type="ECO:0000259" key="12">
    <source>
        <dbReference type="Pfam" id="PF00291"/>
    </source>
</evidence>
<dbReference type="Gene3D" id="3.40.50.1100">
    <property type="match status" value="2"/>
</dbReference>
<reference evidence="14 15" key="1">
    <citation type="journal article" date="2025" name="Anaerobe">
        <title>Description of Anaerococcus kampingiae sp. nov., Anaerococcus groningensis sp. nov., Anaerococcus martiniensis sp. nov., and Anaerococcus cruorum sp. nov., isolated from human clinical specimens.</title>
        <authorList>
            <person name="Boiten K.E."/>
            <person name="Meijer J."/>
            <person name="van Wezel E.M."/>
            <person name="Veloo A.C.M."/>
        </authorList>
    </citation>
    <scope>NUCLEOTIDE SEQUENCE [LARGE SCALE GENOMIC DNA]</scope>
    <source>
        <strain evidence="14 15">ENR0874</strain>
    </source>
</reference>
<keyword evidence="8" id="KW-0791">Threonine biosynthesis</keyword>
<evidence type="ECO:0000259" key="13">
    <source>
        <dbReference type="Pfam" id="PF14821"/>
    </source>
</evidence>
<sequence length="484" mass="54362">MKYVSTRTDRSQINPSQAIIKSIADDGGLFVPMNFPPLGDLSKLIDLDYRELASYILKMYFDDLGDKLNIIVKKAYDQKFPEEVVKIKETNAFIMELYHGITHAFKDMALSILPFLLKASLEVNGDDKKVLILVATSGDTGKAALEGFKDVDGVRAMVFYPKDGVSAIQKLQMISQEGENLNVFAIKGNFDNAQTSVKDAFNDKEFNKKILEKGYELSSANSINIGRLIPQVVYYVYTYLRLVQNKKIKLGEKVNIAVPTGNFGNVLAAFYAKNMGLPVNKLIIASNDNKILTDFFETGSYDSNRKLILTSSPSMDILISSNLERLLYHLSDGNDKKVAEAMESLNKDKIYLWDKNYDDLIYANFADEEDVKDAIKSTYDSYKYLIDPHTAVAVSVYEKYKKETGDDTKTIIASTANPLKFPDKVLNSLGIDGGDDDFEKLEKIGELMAKEVPENLSALKDMEVIHKDIIDPSKLKEEVLRKLK</sequence>
<dbReference type="InterPro" id="IPR036052">
    <property type="entry name" value="TrpB-like_PALP_sf"/>
</dbReference>
<comment type="pathway">
    <text evidence="3">Amino-acid biosynthesis; L-threonine biosynthesis; L-threonine from L-aspartate: step 5/5.</text>
</comment>
<evidence type="ECO:0000313" key="15">
    <source>
        <dbReference type="Proteomes" id="UP001637994"/>
    </source>
</evidence>
<keyword evidence="9" id="KW-0663">Pyridoxal phosphate</keyword>
<evidence type="ECO:0000256" key="7">
    <source>
        <dbReference type="ARBA" id="ARBA00022605"/>
    </source>
</evidence>
<evidence type="ECO:0000256" key="6">
    <source>
        <dbReference type="ARBA" id="ARBA00018679"/>
    </source>
</evidence>
<dbReference type="Pfam" id="PF00291">
    <property type="entry name" value="PALP"/>
    <property type="match status" value="1"/>
</dbReference>
<proteinExistence type="inferred from homology"/>
<evidence type="ECO:0000256" key="10">
    <source>
        <dbReference type="ARBA" id="ARBA00049144"/>
    </source>
</evidence>
<keyword evidence="7" id="KW-0028">Amino-acid biosynthesis</keyword>
<comment type="similarity">
    <text evidence="4">Belongs to the threonine synthase family.</text>
</comment>
<dbReference type="GO" id="GO:0004795">
    <property type="term" value="F:threonine synthase activity"/>
    <property type="evidence" value="ECO:0007669"/>
    <property type="project" value="UniProtKB-EC"/>
</dbReference>
<dbReference type="Proteomes" id="UP001637994">
    <property type="component" value="Unassembled WGS sequence"/>
</dbReference>
<gene>
    <name evidence="14" type="primary">thrC</name>
    <name evidence="14" type="ORF">ACCQ42_03895</name>
</gene>
<dbReference type="SUPFAM" id="SSF53686">
    <property type="entry name" value="Tryptophan synthase beta subunit-like PLP-dependent enzymes"/>
    <property type="match status" value="1"/>
</dbReference>
<name>A0ABW9MD48_9FIRM</name>
<keyword evidence="14" id="KW-0456">Lyase</keyword>
<accession>A0ABW9MD48</accession>
<dbReference type="RefSeq" id="WP_410035450.1">
    <property type="nucleotide sequence ID" value="NZ_JBGMEF010000018.1"/>
</dbReference>